<organism evidence="2 3">
    <name type="scientific">Hymenolepis diminuta</name>
    <name type="common">Rat tapeworm</name>
    <dbReference type="NCBI Taxonomy" id="6216"/>
    <lineage>
        <taxon>Eukaryota</taxon>
        <taxon>Metazoa</taxon>
        <taxon>Spiralia</taxon>
        <taxon>Lophotrochozoa</taxon>
        <taxon>Platyhelminthes</taxon>
        <taxon>Cestoda</taxon>
        <taxon>Eucestoda</taxon>
        <taxon>Cyclophyllidea</taxon>
        <taxon>Hymenolepididae</taxon>
        <taxon>Hymenolepis</taxon>
    </lineage>
</organism>
<evidence type="ECO:0000313" key="2">
    <source>
        <dbReference type="EMBL" id="VUZ45068.1"/>
    </source>
</evidence>
<evidence type="ECO:0000313" key="3">
    <source>
        <dbReference type="Proteomes" id="UP000321570"/>
    </source>
</evidence>
<evidence type="ECO:0008006" key="4">
    <source>
        <dbReference type="Google" id="ProtNLM"/>
    </source>
</evidence>
<sequence>MFLPLIFTFLLVHPCHNLRLSLWSSRAEAFSSANQQSISLQLSAVCIKDQARGQRLIRGSVHRIKFLLSHRLRINKPSLLDTVLVLTTLGAN</sequence>
<dbReference type="EMBL" id="CABIJS010000155">
    <property type="protein sequence ID" value="VUZ45068.1"/>
    <property type="molecule type" value="Genomic_DNA"/>
</dbReference>
<gene>
    <name evidence="2" type="ORF">WMSIL1_LOCUS5159</name>
</gene>
<keyword evidence="1" id="KW-0732">Signal</keyword>
<evidence type="ECO:0000256" key="1">
    <source>
        <dbReference type="SAM" id="SignalP"/>
    </source>
</evidence>
<feature type="chain" id="PRO_5022077328" description="Secreted protein" evidence="1">
    <location>
        <begin position="18"/>
        <end position="92"/>
    </location>
</feature>
<dbReference type="AlphaFoldDB" id="A0A564YEB6"/>
<dbReference type="Proteomes" id="UP000321570">
    <property type="component" value="Unassembled WGS sequence"/>
</dbReference>
<feature type="signal peptide" evidence="1">
    <location>
        <begin position="1"/>
        <end position="17"/>
    </location>
</feature>
<proteinExistence type="predicted"/>
<protein>
    <recommendedName>
        <fullName evidence="4">Secreted protein</fullName>
    </recommendedName>
</protein>
<reference evidence="2 3" key="1">
    <citation type="submission" date="2019-07" db="EMBL/GenBank/DDBJ databases">
        <authorList>
            <person name="Jastrzebski P J."/>
            <person name="Paukszto L."/>
            <person name="Jastrzebski P J."/>
        </authorList>
    </citation>
    <scope>NUCLEOTIDE SEQUENCE [LARGE SCALE GENOMIC DNA]</scope>
    <source>
        <strain evidence="2 3">WMS-il1</strain>
    </source>
</reference>
<name>A0A564YEB6_HYMDI</name>
<keyword evidence="3" id="KW-1185">Reference proteome</keyword>
<accession>A0A564YEB6</accession>